<accession>A0A3B1BQC4</accession>
<dbReference type="InterPro" id="IPR000845">
    <property type="entry name" value="Nucleoside_phosphorylase_d"/>
</dbReference>
<dbReference type="GO" id="GO:0005829">
    <property type="term" value="C:cytosol"/>
    <property type="evidence" value="ECO:0007669"/>
    <property type="project" value="TreeGrafter"/>
</dbReference>
<comment type="similarity">
    <text evidence="1">Belongs to the PNP/MTAP phosphorylase family.</text>
</comment>
<keyword evidence="2 6" id="KW-0328">Glycosyltransferase</keyword>
<evidence type="ECO:0000259" key="5">
    <source>
        <dbReference type="Pfam" id="PF01048"/>
    </source>
</evidence>
<dbReference type="NCBIfam" id="TIGR01694">
    <property type="entry name" value="MTAP"/>
    <property type="match status" value="1"/>
</dbReference>
<evidence type="ECO:0000256" key="2">
    <source>
        <dbReference type="ARBA" id="ARBA00022676"/>
    </source>
</evidence>
<dbReference type="GO" id="GO:0017061">
    <property type="term" value="F:S-methyl-5-thioadenosine phosphorylase activity"/>
    <property type="evidence" value="ECO:0007669"/>
    <property type="project" value="UniProtKB-EC"/>
</dbReference>
<dbReference type="CDD" id="cd09010">
    <property type="entry name" value="MTAP_SsMTAPII_like_MTIP"/>
    <property type="match status" value="1"/>
</dbReference>
<dbReference type="GO" id="GO:0019509">
    <property type="term" value="P:L-methionine salvage from methylthioadenosine"/>
    <property type="evidence" value="ECO:0007669"/>
    <property type="project" value="TreeGrafter"/>
</dbReference>
<protein>
    <submittedName>
        <fullName evidence="6">5'-methylthioadenosine phosphorylase</fullName>
        <ecNumber evidence="6">2.4.2.28</ecNumber>
    </submittedName>
</protein>
<name>A0A3B1BQC4_9ZZZZ</name>
<proteinExistence type="inferred from homology"/>
<dbReference type="PANTHER" id="PTHR42679:SF2">
    <property type="entry name" value="S-METHYL-5'-THIOADENOSINE PHOSPHORYLASE"/>
    <property type="match status" value="1"/>
</dbReference>
<dbReference type="AlphaFoldDB" id="A0A3B1BQC4"/>
<feature type="domain" description="Nucleoside phosphorylase" evidence="5">
    <location>
        <begin position="2"/>
        <end position="240"/>
    </location>
</feature>
<keyword evidence="3 6" id="KW-0808">Transferase</keyword>
<evidence type="ECO:0000256" key="3">
    <source>
        <dbReference type="ARBA" id="ARBA00022679"/>
    </source>
</evidence>
<gene>
    <name evidence="6" type="ORF">MNBD_NITROSPINAE02-2132</name>
</gene>
<dbReference type="GO" id="GO:0006166">
    <property type="term" value="P:purine ribonucleoside salvage"/>
    <property type="evidence" value="ECO:0007669"/>
    <property type="project" value="UniProtKB-KW"/>
</dbReference>
<dbReference type="Pfam" id="PF01048">
    <property type="entry name" value="PNP_UDP_1"/>
    <property type="match status" value="1"/>
</dbReference>
<dbReference type="InterPro" id="IPR035994">
    <property type="entry name" value="Nucleoside_phosphorylase_sf"/>
</dbReference>
<evidence type="ECO:0000256" key="1">
    <source>
        <dbReference type="ARBA" id="ARBA00006751"/>
    </source>
</evidence>
<dbReference type="HAMAP" id="MF_01963">
    <property type="entry name" value="MTAP"/>
    <property type="match status" value="1"/>
</dbReference>
<dbReference type="InterPro" id="IPR010044">
    <property type="entry name" value="MTAP"/>
</dbReference>
<dbReference type="PANTHER" id="PTHR42679">
    <property type="entry name" value="S-METHYL-5'-THIOADENOSINE PHOSPHORYLASE"/>
    <property type="match status" value="1"/>
</dbReference>
<dbReference type="EC" id="2.4.2.28" evidence="6"/>
<dbReference type="Gene3D" id="3.40.50.1580">
    <property type="entry name" value="Nucleoside phosphorylase domain"/>
    <property type="match status" value="1"/>
</dbReference>
<keyword evidence="4" id="KW-0660">Purine salvage</keyword>
<evidence type="ECO:0000256" key="4">
    <source>
        <dbReference type="ARBA" id="ARBA00022726"/>
    </source>
</evidence>
<dbReference type="InterPro" id="IPR018099">
    <property type="entry name" value="Purine_phosphorylase-2_CS"/>
</dbReference>
<reference evidence="6" key="1">
    <citation type="submission" date="2018-06" db="EMBL/GenBank/DDBJ databases">
        <authorList>
            <person name="Zhirakovskaya E."/>
        </authorList>
    </citation>
    <scope>NUCLEOTIDE SEQUENCE</scope>
</reference>
<dbReference type="EMBL" id="UOGE01000058">
    <property type="protein sequence ID" value="VAX20526.1"/>
    <property type="molecule type" value="Genomic_DNA"/>
</dbReference>
<evidence type="ECO:0000313" key="6">
    <source>
        <dbReference type="EMBL" id="VAX20526.1"/>
    </source>
</evidence>
<dbReference type="FunFam" id="3.40.50.1580:FF:000012">
    <property type="entry name" value="Probable 6-oxopurine nucleoside phosphorylase"/>
    <property type="match status" value="1"/>
</dbReference>
<dbReference type="PROSITE" id="PS01240">
    <property type="entry name" value="PNP_MTAP_2"/>
    <property type="match status" value="1"/>
</dbReference>
<dbReference type="SUPFAM" id="SSF53167">
    <property type="entry name" value="Purine and uridine phosphorylases"/>
    <property type="match status" value="1"/>
</dbReference>
<organism evidence="6">
    <name type="scientific">hydrothermal vent metagenome</name>
    <dbReference type="NCBI Taxonomy" id="652676"/>
    <lineage>
        <taxon>unclassified sequences</taxon>
        <taxon>metagenomes</taxon>
        <taxon>ecological metagenomes</taxon>
    </lineage>
</organism>
<sequence length="283" mass="31385">MTIGVIGGSGLYDMEGLESVRMEKVTTPFGDPSDEFVLGKLGDVDMVFLPRHGRGHRILPSELNFRANIWAMKSLGVERIISLSAVGSLKTEIEPGHAVVIDQFIDRTRGQRAGTFFGEGIVAHVTFADPVCGYLADLLYESTKEIGWASHKGGTYICMEGPLFSTRAESRLYRSWGADVIGMTNLQEAKLAREAEMCYATVALSTDYDCWREEDVTIEQILEVMKNNVERSKEAIRAVIPKISAVRDCSCKDALQFGIITDPAMIPPRTRQKLDIIIGKYIK</sequence>